<dbReference type="InterPro" id="IPR041698">
    <property type="entry name" value="Methyltransf_25"/>
</dbReference>
<dbReference type="InterPro" id="IPR029063">
    <property type="entry name" value="SAM-dependent_MTases_sf"/>
</dbReference>
<dbReference type="PANTHER" id="PTHR43861:SF3">
    <property type="entry name" value="PUTATIVE (AFU_ORTHOLOGUE AFUA_2G14390)-RELATED"/>
    <property type="match status" value="1"/>
</dbReference>
<dbReference type="PANTHER" id="PTHR43861">
    <property type="entry name" value="TRANS-ACONITATE 2-METHYLTRANSFERASE-RELATED"/>
    <property type="match status" value="1"/>
</dbReference>
<evidence type="ECO:0000256" key="1">
    <source>
        <dbReference type="ARBA" id="ARBA00022679"/>
    </source>
</evidence>
<dbReference type="Proteomes" id="UP000664654">
    <property type="component" value="Unassembled WGS sequence"/>
</dbReference>
<accession>A0A939DRK2</accession>
<dbReference type="GO" id="GO:0008168">
    <property type="term" value="F:methyltransferase activity"/>
    <property type="evidence" value="ECO:0007669"/>
    <property type="project" value="UniProtKB-KW"/>
</dbReference>
<dbReference type="SUPFAM" id="SSF53335">
    <property type="entry name" value="S-adenosyl-L-methionine-dependent methyltransferases"/>
    <property type="match status" value="1"/>
</dbReference>
<keyword evidence="4" id="KW-1185">Reference proteome</keyword>
<dbReference type="Pfam" id="PF13649">
    <property type="entry name" value="Methyltransf_25"/>
    <property type="match status" value="1"/>
</dbReference>
<keyword evidence="1" id="KW-0808">Transferase</keyword>
<gene>
    <name evidence="3" type="ORF">J0A66_20750</name>
</gene>
<protein>
    <submittedName>
        <fullName evidence="3">Class I SAM-dependent methyltransferase</fullName>
    </submittedName>
</protein>
<sequence>MNQQELTALFDQQAPHYDKQWSRMSPIADGLHFFLEHVLAGLPPDANVLCVGVGTGRELLHLARRFPGWRFTAVEPSGAMLDQCRRHAERAGFTSRCRFHQGYLEALPPQATHDAATCLLVSQFILDPGARSALFAQIAANLQPGGILVSSDLAFDTRSEQYQELLSLWLTLMANGQVSEQEVSRIKAAYGKDVAILPPGQIASIIEAGGFSPPVSFYQAGLIQAFYARRIDT</sequence>
<dbReference type="AlphaFoldDB" id="A0A939DRK2"/>
<dbReference type="CDD" id="cd02440">
    <property type="entry name" value="AdoMet_MTases"/>
    <property type="match status" value="1"/>
</dbReference>
<comment type="caution">
    <text evidence="3">The sequence shown here is derived from an EMBL/GenBank/DDBJ whole genome shotgun (WGS) entry which is preliminary data.</text>
</comment>
<evidence type="ECO:0000259" key="2">
    <source>
        <dbReference type="Pfam" id="PF13649"/>
    </source>
</evidence>
<name>A0A939DRK2_9ALTE</name>
<dbReference type="Gene3D" id="3.40.50.150">
    <property type="entry name" value="Vaccinia Virus protein VP39"/>
    <property type="match status" value="1"/>
</dbReference>
<proteinExistence type="predicted"/>
<dbReference type="GO" id="GO:0032259">
    <property type="term" value="P:methylation"/>
    <property type="evidence" value="ECO:0007669"/>
    <property type="project" value="UniProtKB-KW"/>
</dbReference>
<organism evidence="3 4">
    <name type="scientific">Bowmanella dokdonensis</name>
    <dbReference type="NCBI Taxonomy" id="751969"/>
    <lineage>
        <taxon>Bacteria</taxon>
        <taxon>Pseudomonadati</taxon>
        <taxon>Pseudomonadota</taxon>
        <taxon>Gammaproteobacteria</taxon>
        <taxon>Alteromonadales</taxon>
        <taxon>Alteromonadaceae</taxon>
        <taxon>Bowmanella</taxon>
    </lineage>
</organism>
<reference evidence="3" key="1">
    <citation type="submission" date="2021-03" db="EMBL/GenBank/DDBJ databases">
        <title>novel species isolated from a fishpond in China.</title>
        <authorList>
            <person name="Lu H."/>
            <person name="Cai Z."/>
        </authorList>
    </citation>
    <scope>NUCLEOTIDE SEQUENCE</scope>
    <source>
        <strain evidence="3">JCM 30855</strain>
    </source>
</reference>
<feature type="domain" description="Methyltransferase" evidence="2">
    <location>
        <begin position="48"/>
        <end position="146"/>
    </location>
</feature>
<evidence type="ECO:0000313" key="4">
    <source>
        <dbReference type="Proteomes" id="UP000664654"/>
    </source>
</evidence>
<dbReference type="RefSeq" id="WP_206575784.1">
    <property type="nucleotide sequence ID" value="NZ_JAFKCV010000023.1"/>
</dbReference>
<evidence type="ECO:0000313" key="3">
    <source>
        <dbReference type="EMBL" id="MBN7827673.1"/>
    </source>
</evidence>
<dbReference type="EMBL" id="JAFKCV010000023">
    <property type="protein sequence ID" value="MBN7827673.1"/>
    <property type="molecule type" value="Genomic_DNA"/>
</dbReference>
<keyword evidence="3" id="KW-0489">Methyltransferase</keyword>